<dbReference type="EMBL" id="QWKH01000038">
    <property type="protein sequence ID" value="NBI34639.1"/>
    <property type="molecule type" value="Genomic_DNA"/>
</dbReference>
<dbReference type="InterPro" id="IPR036388">
    <property type="entry name" value="WH-like_DNA-bd_sf"/>
</dbReference>
<keyword evidence="4" id="KW-0812">Transmembrane</keyword>
<feature type="domain" description="HTH luxR-type" evidence="5">
    <location>
        <begin position="470"/>
        <end position="535"/>
    </location>
</feature>
<dbReference type="SMART" id="SM00421">
    <property type="entry name" value="HTH_LUXR"/>
    <property type="match status" value="1"/>
</dbReference>
<reference evidence="6" key="1">
    <citation type="submission" date="2018-08" db="EMBL/GenBank/DDBJ databases">
        <title>Murine metabolic-syndrome-specific gut microbial biobank.</title>
        <authorList>
            <person name="Liu C."/>
        </authorList>
    </citation>
    <scope>NUCLEOTIDE SEQUENCE [LARGE SCALE GENOMIC DNA]</scope>
    <source>
        <strain evidence="6">Z82</strain>
    </source>
</reference>
<dbReference type="Pfam" id="PF00196">
    <property type="entry name" value="GerE"/>
    <property type="match status" value="1"/>
</dbReference>
<feature type="transmembrane region" description="Helical" evidence="4">
    <location>
        <begin position="105"/>
        <end position="124"/>
    </location>
</feature>
<evidence type="ECO:0000256" key="3">
    <source>
        <dbReference type="ARBA" id="ARBA00023163"/>
    </source>
</evidence>
<dbReference type="GO" id="GO:0006355">
    <property type="term" value="P:regulation of DNA-templated transcription"/>
    <property type="evidence" value="ECO:0007669"/>
    <property type="project" value="InterPro"/>
</dbReference>
<dbReference type="PRINTS" id="PR00038">
    <property type="entry name" value="HTHLUXR"/>
</dbReference>
<comment type="caution">
    <text evidence="6">The sequence shown here is derived from an EMBL/GenBank/DDBJ whole genome shotgun (WGS) entry which is preliminary data.</text>
</comment>
<feature type="transmembrane region" description="Helical" evidence="4">
    <location>
        <begin position="217"/>
        <end position="239"/>
    </location>
</feature>
<gene>
    <name evidence="6" type="ORF">D1639_06270</name>
</gene>
<accession>A0A7C9JDW2</accession>
<feature type="transmembrane region" description="Helical" evidence="4">
    <location>
        <begin position="379"/>
        <end position="403"/>
    </location>
</feature>
<evidence type="ECO:0000256" key="2">
    <source>
        <dbReference type="ARBA" id="ARBA00023125"/>
    </source>
</evidence>
<dbReference type="GO" id="GO:0003677">
    <property type="term" value="F:DNA binding"/>
    <property type="evidence" value="ECO:0007669"/>
    <property type="project" value="UniProtKB-KW"/>
</dbReference>
<keyword evidence="3" id="KW-0804">Transcription</keyword>
<feature type="transmembrane region" description="Helical" evidence="4">
    <location>
        <begin position="346"/>
        <end position="367"/>
    </location>
</feature>
<dbReference type="CDD" id="cd06170">
    <property type="entry name" value="LuxR_C_like"/>
    <property type="match status" value="1"/>
</dbReference>
<dbReference type="InterPro" id="IPR016032">
    <property type="entry name" value="Sig_transdc_resp-reg_C-effctor"/>
</dbReference>
<dbReference type="PANTHER" id="PTHR44688">
    <property type="entry name" value="DNA-BINDING TRANSCRIPTIONAL ACTIVATOR DEVR_DOSR"/>
    <property type="match status" value="1"/>
</dbReference>
<feature type="transmembrane region" description="Helical" evidence="4">
    <location>
        <begin position="74"/>
        <end position="93"/>
    </location>
</feature>
<evidence type="ECO:0000259" key="5">
    <source>
        <dbReference type="PROSITE" id="PS50043"/>
    </source>
</evidence>
<proteinExistence type="predicted"/>
<feature type="transmembrane region" description="Helical" evidence="4">
    <location>
        <begin position="295"/>
        <end position="315"/>
    </location>
</feature>
<dbReference type="PROSITE" id="PS50043">
    <property type="entry name" value="HTH_LUXR_2"/>
    <property type="match status" value="1"/>
</dbReference>
<dbReference type="SUPFAM" id="SSF46894">
    <property type="entry name" value="C-terminal effector domain of the bipartite response regulators"/>
    <property type="match status" value="1"/>
</dbReference>
<evidence type="ECO:0000256" key="4">
    <source>
        <dbReference type="SAM" id="Phobius"/>
    </source>
</evidence>
<keyword evidence="2" id="KW-0238">DNA-binding</keyword>
<feature type="transmembrane region" description="Helical" evidence="4">
    <location>
        <begin position="415"/>
        <end position="436"/>
    </location>
</feature>
<keyword evidence="4" id="KW-1133">Transmembrane helix</keyword>
<dbReference type="AlphaFoldDB" id="A0A7C9JDW2"/>
<keyword evidence="4" id="KW-0472">Membrane</keyword>
<dbReference type="Gene3D" id="1.10.10.10">
    <property type="entry name" value="Winged helix-like DNA-binding domain superfamily/Winged helix DNA-binding domain"/>
    <property type="match status" value="1"/>
</dbReference>
<evidence type="ECO:0000256" key="1">
    <source>
        <dbReference type="ARBA" id="ARBA00023015"/>
    </source>
</evidence>
<protein>
    <submittedName>
        <fullName evidence="6">LuxR family transcriptional regulator</fullName>
    </submittedName>
</protein>
<feature type="transmembrane region" description="Helical" evidence="4">
    <location>
        <begin position="260"/>
        <end position="283"/>
    </location>
</feature>
<dbReference type="PANTHER" id="PTHR44688:SF16">
    <property type="entry name" value="DNA-BINDING TRANSCRIPTIONAL ACTIVATOR DEVR_DOSR"/>
    <property type="match status" value="1"/>
</dbReference>
<evidence type="ECO:0000313" key="6">
    <source>
        <dbReference type="EMBL" id="NBI34639.1"/>
    </source>
</evidence>
<feature type="transmembrane region" description="Helical" evidence="4">
    <location>
        <begin position="136"/>
        <end position="155"/>
    </location>
</feature>
<keyword evidence="1" id="KW-0805">Transcription regulation</keyword>
<feature type="transmembrane region" description="Helical" evidence="4">
    <location>
        <begin position="161"/>
        <end position="182"/>
    </location>
</feature>
<organism evidence="6">
    <name type="scientific">Muribaculaceae bacterium Z82</name>
    <dbReference type="NCBI Taxonomy" id="2304548"/>
    <lineage>
        <taxon>Bacteria</taxon>
        <taxon>Pseudomonadati</taxon>
        <taxon>Bacteroidota</taxon>
        <taxon>Bacteroidia</taxon>
        <taxon>Bacteroidales</taxon>
        <taxon>Muribaculaceae</taxon>
    </lineage>
</organism>
<sequence>MRCPRITSLRGKRGRDGANHIIDAMRANQRRDSMEGTPSAVDRPCKAATEQEVGNAAMPLVASERKPIGALAKVASLPFLAAFALASFRIGAWTMFRNGPGLADGAIPFTAYVVQALVMAAIIAADRKIDYSEHAFVRLIGVAAAGGTVATALIISSLPPLVFIGSVIHGAASGFCVVALGVHFCSIDPVRSCFGLSLAFALYGIATWMFSFMPAQAIAVASLLSYPLTYACYLMAMETDREGSPRKPASKPGAGVRQRIPWSMIFLLGLCTLASFITQVLVPTTERLLSSSYKLYWPVLLIVVFAFCCLWIFALRRSVRDLWPFFMLVIFSGLLCFIAFRHDDPVFAASFLRATRECFMLFCWIVIAESAYDEGIPALPYFAGCTLGLLSVPVAITAGVGLLLPRDPTLQPSSLAVFAVTAVTFTLVIAAIAVALRQSRRSGASGEQDAPRPPDAPRAEPASIEATLCVLATRFHLTQREEEVAALMAKGYTLPHIAETLCISLDTVRSHSKSIYRKLGVHKKRELIDLLESRSTENRKAGRSAKD</sequence>
<dbReference type="InterPro" id="IPR000792">
    <property type="entry name" value="Tscrpt_reg_LuxR_C"/>
</dbReference>
<feature type="transmembrane region" description="Helical" evidence="4">
    <location>
        <begin position="194"/>
        <end position="211"/>
    </location>
</feature>
<feature type="transmembrane region" description="Helical" evidence="4">
    <location>
        <begin position="322"/>
        <end position="340"/>
    </location>
</feature>
<name>A0A7C9JDW2_9BACT</name>